<dbReference type="InterPro" id="IPR009078">
    <property type="entry name" value="Ferritin-like_SF"/>
</dbReference>
<protein>
    <recommendedName>
        <fullName evidence="3">Spore coat protein</fullName>
    </recommendedName>
</protein>
<feature type="compositionally biased region" description="Low complexity" evidence="1">
    <location>
        <begin position="66"/>
        <end position="97"/>
    </location>
</feature>
<sequence>MANLTQKEKMLLGDQKNHEQVCIQKYQSYASQAQDAQLQQLFSSLAQQEQQHLDTINQIMSGQVPSMGQGQQSAQNQQSAMQSSSQSSGNSSMQNSSLTATDRSMLNSSQSASSMQGSSQPMGTSSMQTSGTSSTQSQAQSASSSNNTKNDAYLCNDMLMTEKYVSSAYDTAIFEFADANVRQTLNHIQAEEQQHGEKIFNYMQSNGMYNVQQ</sequence>
<comment type="caution">
    <text evidence="2">The sequence shown here is derived from an EMBL/GenBank/DDBJ whole genome shotgun (WGS) entry which is preliminary data.</text>
</comment>
<accession>A0A644UE30</accession>
<dbReference type="InterPro" id="IPR012347">
    <property type="entry name" value="Ferritin-like"/>
</dbReference>
<dbReference type="EMBL" id="VSSQ01000103">
    <property type="protein sequence ID" value="MPL77120.1"/>
    <property type="molecule type" value="Genomic_DNA"/>
</dbReference>
<evidence type="ECO:0008006" key="3">
    <source>
        <dbReference type="Google" id="ProtNLM"/>
    </source>
</evidence>
<dbReference type="AlphaFoldDB" id="A0A644UE30"/>
<dbReference type="InterPro" id="IPR012851">
    <property type="entry name" value="Spore_coat_CotF-like"/>
</dbReference>
<dbReference type="SUPFAM" id="SSF47240">
    <property type="entry name" value="Ferritin-like"/>
    <property type="match status" value="2"/>
</dbReference>
<gene>
    <name evidence="2" type="ORF">SDC9_22971</name>
</gene>
<organism evidence="2">
    <name type="scientific">bioreactor metagenome</name>
    <dbReference type="NCBI Taxonomy" id="1076179"/>
    <lineage>
        <taxon>unclassified sequences</taxon>
        <taxon>metagenomes</taxon>
        <taxon>ecological metagenomes</taxon>
    </lineage>
</organism>
<feature type="region of interest" description="Disordered" evidence="1">
    <location>
        <begin position="63"/>
        <end position="149"/>
    </location>
</feature>
<evidence type="ECO:0000313" key="2">
    <source>
        <dbReference type="EMBL" id="MPL77120.1"/>
    </source>
</evidence>
<proteinExistence type="predicted"/>
<dbReference type="Pfam" id="PF07875">
    <property type="entry name" value="Coat_F"/>
    <property type="match status" value="1"/>
</dbReference>
<dbReference type="Gene3D" id="1.20.1260.10">
    <property type="match status" value="1"/>
</dbReference>
<dbReference type="CDD" id="cd00657">
    <property type="entry name" value="Ferritin_like"/>
    <property type="match status" value="1"/>
</dbReference>
<reference evidence="2" key="1">
    <citation type="submission" date="2019-08" db="EMBL/GenBank/DDBJ databases">
        <authorList>
            <person name="Kucharzyk K."/>
            <person name="Murdoch R.W."/>
            <person name="Higgins S."/>
            <person name="Loffler F."/>
        </authorList>
    </citation>
    <scope>NUCLEOTIDE SEQUENCE</scope>
</reference>
<evidence type="ECO:0000256" key="1">
    <source>
        <dbReference type="SAM" id="MobiDB-lite"/>
    </source>
</evidence>
<name>A0A644UE30_9ZZZZ</name>
<feature type="compositionally biased region" description="Low complexity" evidence="1">
    <location>
        <begin position="104"/>
        <end position="145"/>
    </location>
</feature>